<keyword evidence="2" id="KW-1133">Transmembrane helix</keyword>
<dbReference type="EnsemblMetazoa" id="G30721.1">
    <property type="protein sequence ID" value="G30721.1:cds"/>
    <property type="gene ID" value="G30721"/>
</dbReference>
<sequence>MLTSCQLGVFWNSDCKERNAECSKWWQLCVCYCDPEYSMTNGHCIQTYPNGDLASTQTENSESPRKNIGSIFGALFGGLLLGLIIATVLGFVVYRKFPSHFQNCADPRLMFAKKKTHNRDRDKDNIQQDKQRQVLNVSPLTRSERSPEYSNTSGQQNTVTVTDDVYNYLNEEEETQDGDTYDHACAATKNGHAMIMSDYSNHHSLNDDYKSAGRGTDDYFTLEHI</sequence>
<keyword evidence="2" id="KW-0812">Transmembrane</keyword>
<keyword evidence="2" id="KW-0472">Membrane</keyword>
<proteinExistence type="predicted"/>
<accession>A0A8W8M0J3</accession>
<feature type="region of interest" description="Disordered" evidence="1">
    <location>
        <begin position="114"/>
        <end position="157"/>
    </location>
</feature>
<evidence type="ECO:0000313" key="3">
    <source>
        <dbReference type="EnsemblMetazoa" id="G30721.1:cds"/>
    </source>
</evidence>
<reference evidence="3" key="1">
    <citation type="submission" date="2022-08" db="UniProtKB">
        <authorList>
            <consortium name="EnsemblMetazoa"/>
        </authorList>
    </citation>
    <scope>IDENTIFICATION</scope>
    <source>
        <strain evidence="3">05x7-T-G4-1.051#20</strain>
    </source>
</reference>
<keyword evidence="4" id="KW-1185">Reference proteome</keyword>
<evidence type="ECO:0000313" key="4">
    <source>
        <dbReference type="Proteomes" id="UP000005408"/>
    </source>
</evidence>
<feature type="compositionally biased region" description="Basic and acidic residues" evidence="1">
    <location>
        <begin position="119"/>
        <end position="132"/>
    </location>
</feature>
<dbReference type="Proteomes" id="UP000005408">
    <property type="component" value="Unassembled WGS sequence"/>
</dbReference>
<protein>
    <submittedName>
        <fullName evidence="3">Uncharacterized protein</fullName>
    </submittedName>
</protein>
<dbReference type="AlphaFoldDB" id="A0A8W8M0J3"/>
<feature type="compositionally biased region" description="Polar residues" evidence="1">
    <location>
        <begin position="148"/>
        <end position="157"/>
    </location>
</feature>
<evidence type="ECO:0000256" key="2">
    <source>
        <dbReference type="SAM" id="Phobius"/>
    </source>
</evidence>
<name>A0A8W8M0J3_MAGGI</name>
<feature type="transmembrane region" description="Helical" evidence="2">
    <location>
        <begin position="71"/>
        <end position="94"/>
    </location>
</feature>
<evidence type="ECO:0000256" key="1">
    <source>
        <dbReference type="SAM" id="MobiDB-lite"/>
    </source>
</evidence>
<organism evidence="3 4">
    <name type="scientific">Magallana gigas</name>
    <name type="common">Pacific oyster</name>
    <name type="synonym">Crassostrea gigas</name>
    <dbReference type="NCBI Taxonomy" id="29159"/>
    <lineage>
        <taxon>Eukaryota</taxon>
        <taxon>Metazoa</taxon>
        <taxon>Spiralia</taxon>
        <taxon>Lophotrochozoa</taxon>
        <taxon>Mollusca</taxon>
        <taxon>Bivalvia</taxon>
        <taxon>Autobranchia</taxon>
        <taxon>Pteriomorphia</taxon>
        <taxon>Ostreida</taxon>
        <taxon>Ostreoidea</taxon>
        <taxon>Ostreidae</taxon>
        <taxon>Magallana</taxon>
    </lineage>
</organism>